<accession>A0A1X7SYJ2</accession>
<dbReference type="AlphaFoldDB" id="A0A1X7SYJ2"/>
<proteinExistence type="predicted"/>
<organism evidence="1">
    <name type="scientific">Amphimedon queenslandica</name>
    <name type="common">Sponge</name>
    <dbReference type="NCBI Taxonomy" id="400682"/>
    <lineage>
        <taxon>Eukaryota</taxon>
        <taxon>Metazoa</taxon>
        <taxon>Porifera</taxon>
        <taxon>Demospongiae</taxon>
        <taxon>Heteroscleromorpha</taxon>
        <taxon>Haplosclerida</taxon>
        <taxon>Niphatidae</taxon>
        <taxon>Amphimedon</taxon>
    </lineage>
</organism>
<sequence>MRTKTPKHLISFEELYLKSHPLPVPLQGYKEVWLRREGRSQDKDCLTVHQDHLVTE</sequence>
<name>A0A1X7SYJ2_AMPQE</name>
<protein>
    <submittedName>
        <fullName evidence="1">Uncharacterized protein</fullName>
    </submittedName>
</protein>
<reference evidence="1" key="1">
    <citation type="submission" date="2017-05" db="UniProtKB">
        <authorList>
            <consortium name="EnsemblMetazoa"/>
        </authorList>
    </citation>
    <scope>IDENTIFICATION</scope>
</reference>
<dbReference type="EnsemblMetazoa" id="Aqu2.1.07148_001">
    <property type="protein sequence ID" value="Aqu2.1.07148_001"/>
    <property type="gene ID" value="Aqu2.1.07148"/>
</dbReference>
<evidence type="ECO:0000313" key="1">
    <source>
        <dbReference type="EnsemblMetazoa" id="Aqu2.1.07148_001"/>
    </source>
</evidence>
<dbReference type="InParanoid" id="A0A1X7SYJ2"/>